<dbReference type="InterPro" id="IPR051923">
    <property type="entry name" value="Glycosyl_Hydrolase_39"/>
</dbReference>
<dbReference type="EMBL" id="LT629971">
    <property type="protein sequence ID" value="SEH88551.1"/>
    <property type="molecule type" value="Genomic_DNA"/>
</dbReference>
<feature type="compositionally biased region" description="Low complexity" evidence="1">
    <location>
        <begin position="505"/>
        <end position="533"/>
    </location>
</feature>
<feature type="compositionally biased region" description="Pro residues" evidence="1">
    <location>
        <begin position="534"/>
        <end position="546"/>
    </location>
</feature>
<dbReference type="GO" id="GO:0004553">
    <property type="term" value="F:hydrolase activity, hydrolyzing O-glycosyl compounds"/>
    <property type="evidence" value="ECO:0007669"/>
    <property type="project" value="TreeGrafter"/>
</dbReference>
<evidence type="ECO:0000313" key="3">
    <source>
        <dbReference type="Proteomes" id="UP000182915"/>
    </source>
</evidence>
<dbReference type="RefSeq" id="WP_083409709.1">
    <property type="nucleotide sequence ID" value="NZ_LT629971.1"/>
</dbReference>
<evidence type="ECO:0000256" key="1">
    <source>
        <dbReference type="SAM" id="MobiDB-lite"/>
    </source>
</evidence>
<dbReference type="PANTHER" id="PTHR12631:SF10">
    <property type="entry name" value="BETA-XYLOSIDASE-LIKE PROTEIN-RELATED"/>
    <property type="match status" value="1"/>
</dbReference>
<name>A0A1H6LU39_MYCRU</name>
<proteinExistence type="predicted"/>
<keyword evidence="3" id="KW-1185">Reference proteome</keyword>
<protein>
    <recommendedName>
        <fullName evidence="4">Cellulase (Glycosyl hydrolase family 5)</fullName>
    </recommendedName>
</protein>
<reference evidence="3" key="1">
    <citation type="submission" date="2016-10" db="EMBL/GenBank/DDBJ databases">
        <authorList>
            <person name="Varghese N."/>
            <person name="Submissions S."/>
        </authorList>
    </citation>
    <scope>NUCLEOTIDE SEQUENCE [LARGE SCALE GENOMIC DNA]</scope>
    <source>
        <strain evidence="3">DSM 45405</strain>
    </source>
</reference>
<dbReference type="STRING" id="370526.SAMN04489835_5276"/>
<dbReference type="PANTHER" id="PTHR12631">
    <property type="entry name" value="ALPHA-L-IDURONIDASE"/>
    <property type="match status" value="1"/>
</dbReference>
<dbReference type="OrthoDB" id="9802522at2"/>
<evidence type="ECO:0000313" key="2">
    <source>
        <dbReference type="EMBL" id="SEH88551.1"/>
    </source>
</evidence>
<dbReference type="Proteomes" id="UP000182915">
    <property type="component" value="Chromosome I"/>
</dbReference>
<dbReference type="Gene3D" id="3.20.20.80">
    <property type="entry name" value="Glycosidases"/>
    <property type="match status" value="1"/>
</dbReference>
<feature type="region of interest" description="Disordered" evidence="1">
    <location>
        <begin position="492"/>
        <end position="546"/>
    </location>
</feature>
<dbReference type="InterPro" id="IPR017853">
    <property type="entry name" value="GH"/>
</dbReference>
<gene>
    <name evidence="2" type="ORF">SAMN04489835_5276</name>
</gene>
<dbReference type="AlphaFoldDB" id="A0A1H6LU39"/>
<evidence type="ECO:0008006" key="4">
    <source>
        <dbReference type="Google" id="ProtNLM"/>
    </source>
</evidence>
<sequence>MAVTVGLVATTVIGSDLAQHKRPRRVLAVATVTINPAPTTTAIADSDVYGMTQADVDKTMDTLRADNVKAVRLMVPWAGVEATHGVLDWRTVDKTVNSAASRGLAVVAMVNSTPRWAVGSGGQYLSGRPASPAAYGDFVAKVVTRYLGKIAAVEIWNEPNAITFYTPAPDPAGYAELLKAAYPKIKAIDPSIEVLGGSVGSVIDVNGMAINPVAFLTRMYAAGAGPYFDALTFHPYHYSLKFSAGVGIANSPVLQLMQMRQIMVANGDDAKKIWCTEYGQPVSSGGVARQTDYISDMLLKWQELPYTGPMFIYTTRDRHTGSIGAEDTVGIYNTNWTPKPAQATVRAGASGAIAKSAEFTRFAGYTDESAGTPLSPVYRTTDNVWAQVRTVDTVYETATGFVTSPNPVAIKAGLYVVSPKGPFADGYQDFNKTNGLRVWYSEATGAHSGSGNMAAAWVPELGLALTDEAGGLTGTTMQFQNGKITWTPWAGTQVTWNPGHGPGATPTTPSTSSTTTTSVPTTTSSNPPTTLPTSQPPVTPTPKPPAGNPIYAVLTLLGGLLGSLTGQR</sequence>
<dbReference type="SUPFAM" id="SSF51445">
    <property type="entry name" value="(Trans)glycosidases"/>
    <property type="match status" value="1"/>
</dbReference>
<organism evidence="2 3">
    <name type="scientific">Mycolicibacterium rutilum</name>
    <name type="common">Mycobacterium rutilum</name>
    <dbReference type="NCBI Taxonomy" id="370526"/>
    <lineage>
        <taxon>Bacteria</taxon>
        <taxon>Bacillati</taxon>
        <taxon>Actinomycetota</taxon>
        <taxon>Actinomycetes</taxon>
        <taxon>Mycobacteriales</taxon>
        <taxon>Mycobacteriaceae</taxon>
        <taxon>Mycolicibacterium</taxon>
    </lineage>
</organism>
<accession>A0A1H6LU39</accession>